<proteinExistence type="inferred from homology"/>
<keyword evidence="5" id="KW-0378">Hydrolase</keyword>
<evidence type="ECO:0000256" key="8">
    <source>
        <dbReference type="ARBA" id="ARBA00023163"/>
    </source>
</evidence>
<organism evidence="12 13">
    <name type="scientific">Timema podura</name>
    <name type="common">Walking stick</name>
    <dbReference type="NCBI Taxonomy" id="61482"/>
    <lineage>
        <taxon>Eukaryota</taxon>
        <taxon>Metazoa</taxon>
        <taxon>Ecdysozoa</taxon>
        <taxon>Arthropoda</taxon>
        <taxon>Hexapoda</taxon>
        <taxon>Insecta</taxon>
        <taxon>Pterygota</taxon>
        <taxon>Neoptera</taxon>
        <taxon>Polyneoptera</taxon>
        <taxon>Phasmatodea</taxon>
        <taxon>Timematodea</taxon>
        <taxon>Timematoidea</taxon>
        <taxon>Timematidae</taxon>
        <taxon>Timema</taxon>
    </lineage>
</organism>
<dbReference type="Pfam" id="PF00850">
    <property type="entry name" value="Hist_deacetyl"/>
    <property type="match status" value="1"/>
</dbReference>
<sequence length="175" mass="18604">MFYDDPRVLYLSIHRHDDGNFFPGTGGPTECGVGEGLGRNINVAWSGGLAPPMGDAEYLAAFRTIVMPVAKEFAPDVVMVSAGFDAASGHPPPLGGYKVSPACFGHMTQQLLQLADGKIVLSLEGGYDLPSICDAAQECVRALLGDEPSPLKEEELKKTPCQNAIDTLQKTIAIQ</sequence>
<evidence type="ECO:0000256" key="9">
    <source>
        <dbReference type="ARBA" id="ARBA00023242"/>
    </source>
</evidence>
<evidence type="ECO:0000256" key="5">
    <source>
        <dbReference type="ARBA" id="ARBA00022801"/>
    </source>
</evidence>
<evidence type="ECO:0000256" key="2">
    <source>
        <dbReference type="ARBA" id="ARBA00007738"/>
    </source>
</evidence>
<dbReference type="PANTHER" id="PTHR10625:SF5">
    <property type="entry name" value="HISTONE DEACETYLASE"/>
    <property type="match status" value="1"/>
</dbReference>
<evidence type="ECO:0000256" key="1">
    <source>
        <dbReference type="ARBA" id="ARBA00004123"/>
    </source>
</evidence>
<dbReference type="SUPFAM" id="SSF52768">
    <property type="entry name" value="Arginase/deacetylase"/>
    <property type="match status" value="1"/>
</dbReference>
<evidence type="ECO:0000313" key="13">
    <source>
        <dbReference type="Proteomes" id="UP001153148"/>
    </source>
</evidence>
<keyword evidence="8" id="KW-0804">Transcription</keyword>
<comment type="caution">
    <text evidence="12">The sequence shown here is derived from an EMBL/GenBank/DDBJ whole genome shotgun (WGS) entry which is preliminary data.</text>
</comment>
<keyword evidence="7" id="KW-0805">Transcription regulation</keyword>
<feature type="domain" description="Histone deacetylase" evidence="11">
    <location>
        <begin position="1"/>
        <end position="143"/>
    </location>
</feature>
<comment type="catalytic activity">
    <reaction evidence="10">
        <text>N(6)-acetyl-L-lysyl-[histone] + H2O = L-lysyl-[histone] + acetate</text>
        <dbReference type="Rhea" id="RHEA:58196"/>
        <dbReference type="Rhea" id="RHEA-COMP:9845"/>
        <dbReference type="Rhea" id="RHEA-COMP:11338"/>
        <dbReference type="ChEBI" id="CHEBI:15377"/>
        <dbReference type="ChEBI" id="CHEBI:29969"/>
        <dbReference type="ChEBI" id="CHEBI:30089"/>
        <dbReference type="ChEBI" id="CHEBI:61930"/>
        <dbReference type="EC" id="3.5.1.98"/>
    </reaction>
</comment>
<dbReference type="Proteomes" id="UP001153148">
    <property type="component" value="Unassembled WGS sequence"/>
</dbReference>
<evidence type="ECO:0000256" key="6">
    <source>
        <dbReference type="ARBA" id="ARBA00022853"/>
    </source>
</evidence>
<keyword evidence="13" id="KW-1185">Reference proteome</keyword>
<evidence type="ECO:0000259" key="11">
    <source>
        <dbReference type="Pfam" id="PF00850"/>
    </source>
</evidence>
<keyword evidence="4" id="KW-0678">Repressor</keyword>
<dbReference type="PANTHER" id="PTHR10625">
    <property type="entry name" value="HISTONE DEACETYLASE HDAC1-RELATED"/>
    <property type="match status" value="1"/>
</dbReference>
<evidence type="ECO:0000256" key="10">
    <source>
        <dbReference type="ARBA" id="ARBA00048287"/>
    </source>
</evidence>
<feature type="non-terminal residue" evidence="12">
    <location>
        <position position="175"/>
    </location>
</feature>
<dbReference type="Gene3D" id="3.40.800.20">
    <property type="entry name" value="Histone deacetylase domain"/>
    <property type="match status" value="1"/>
</dbReference>
<comment type="subcellular location">
    <subcellularLocation>
        <location evidence="1">Nucleus</location>
    </subcellularLocation>
</comment>
<reference evidence="12" key="1">
    <citation type="submission" date="2021-03" db="EMBL/GenBank/DDBJ databases">
        <authorList>
            <person name="Tran Van P."/>
        </authorList>
    </citation>
    <scope>NUCLEOTIDE SEQUENCE</scope>
</reference>
<accession>A0ABN7P3H5</accession>
<dbReference type="EMBL" id="CAJPIN010016351">
    <property type="protein sequence ID" value="CAG2061569.1"/>
    <property type="molecule type" value="Genomic_DNA"/>
</dbReference>
<dbReference type="InterPro" id="IPR023696">
    <property type="entry name" value="Ureohydrolase_dom_sf"/>
</dbReference>
<dbReference type="InterPro" id="IPR023801">
    <property type="entry name" value="His_deacetylse_dom"/>
</dbReference>
<gene>
    <name evidence="12" type="ORF">TPAB3V08_LOCUS8523</name>
</gene>
<protein>
    <recommendedName>
        <fullName evidence="3">histone deacetylase</fullName>
        <ecNumber evidence="3">3.5.1.98</ecNumber>
    </recommendedName>
</protein>
<evidence type="ECO:0000313" key="12">
    <source>
        <dbReference type="EMBL" id="CAG2061569.1"/>
    </source>
</evidence>
<dbReference type="InterPro" id="IPR037138">
    <property type="entry name" value="His_deacetylse_dom_sf"/>
</dbReference>
<keyword evidence="9" id="KW-0539">Nucleus</keyword>
<evidence type="ECO:0000256" key="3">
    <source>
        <dbReference type="ARBA" id="ARBA00012111"/>
    </source>
</evidence>
<evidence type="ECO:0000256" key="4">
    <source>
        <dbReference type="ARBA" id="ARBA00022491"/>
    </source>
</evidence>
<evidence type="ECO:0000256" key="7">
    <source>
        <dbReference type="ARBA" id="ARBA00023015"/>
    </source>
</evidence>
<comment type="similarity">
    <text evidence="2">Belongs to the histone deacetylase family. HD type 2 subfamily.</text>
</comment>
<keyword evidence="6" id="KW-0156">Chromatin regulator</keyword>
<name>A0ABN7P3H5_TIMPD</name>
<dbReference type="EC" id="3.5.1.98" evidence="3"/>